<dbReference type="PANTHER" id="PTHR33693">
    <property type="entry name" value="TYPE-5 URACIL-DNA GLYCOSYLASE"/>
    <property type="match status" value="1"/>
</dbReference>
<gene>
    <name evidence="11" type="ORF">UFOPK3554_00720</name>
</gene>
<dbReference type="SMART" id="SM00986">
    <property type="entry name" value="UDG"/>
    <property type="match status" value="1"/>
</dbReference>
<evidence type="ECO:0000256" key="7">
    <source>
        <dbReference type="ARBA" id="ARBA00023204"/>
    </source>
</evidence>
<name>A0A6J7XTX1_9ZZZZ</name>
<dbReference type="SUPFAM" id="SSF52141">
    <property type="entry name" value="Uracil-DNA glycosylase-like"/>
    <property type="match status" value="1"/>
</dbReference>
<feature type="domain" description="Uracil-DNA glycosylase-like" evidence="10">
    <location>
        <begin position="55"/>
        <end position="229"/>
    </location>
</feature>
<dbReference type="SMART" id="SM00987">
    <property type="entry name" value="UreE_C"/>
    <property type="match status" value="1"/>
</dbReference>
<dbReference type="Pfam" id="PF03167">
    <property type="entry name" value="UDG"/>
    <property type="match status" value="1"/>
</dbReference>
<dbReference type="Gene3D" id="3.40.470.10">
    <property type="entry name" value="Uracil-DNA glycosylase-like domain"/>
    <property type="match status" value="1"/>
</dbReference>
<dbReference type="GO" id="GO:0006284">
    <property type="term" value="P:base-excision repair"/>
    <property type="evidence" value="ECO:0007669"/>
    <property type="project" value="InterPro"/>
</dbReference>
<dbReference type="GO" id="GO:0046872">
    <property type="term" value="F:metal ion binding"/>
    <property type="evidence" value="ECO:0007669"/>
    <property type="project" value="UniProtKB-KW"/>
</dbReference>
<keyword evidence="6" id="KW-0411">Iron-sulfur</keyword>
<evidence type="ECO:0000256" key="9">
    <source>
        <dbReference type="ARBA" id="ARBA00023887"/>
    </source>
</evidence>
<keyword evidence="1" id="KW-0004">4Fe-4S</keyword>
<organism evidence="11">
    <name type="scientific">freshwater metagenome</name>
    <dbReference type="NCBI Taxonomy" id="449393"/>
    <lineage>
        <taxon>unclassified sequences</taxon>
        <taxon>metagenomes</taxon>
        <taxon>ecological metagenomes</taxon>
    </lineage>
</organism>
<evidence type="ECO:0000313" key="11">
    <source>
        <dbReference type="EMBL" id="CAB5240221.1"/>
    </source>
</evidence>
<sequence>MGWLGHLSKAKNLRLLQKEIINCHACPRLVEWREEIAHVKRKSYADQNYWGKPIPGFGSESPRMLIIGLAPGAHGANRTGRVFTGDSSGDWLYGSLHRLGLAKIATSISRDDGQELFGVRISTAVRCAPPNNKPTTQERDECGHFFNRELALIEPSIKSFVALGSFAWTALFKGLHDLGHQVKAPKFAHSASLKYTHEGTEYLVIASYHPSQQNTFTGKLTRPMLDSVLRKAAKFCALPPRI</sequence>
<proteinExistence type="inferred from homology"/>
<evidence type="ECO:0000256" key="5">
    <source>
        <dbReference type="ARBA" id="ARBA00023004"/>
    </source>
</evidence>
<dbReference type="CDD" id="cd10031">
    <property type="entry name" value="UDG-F5_TTUDGB_like"/>
    <property type="match status" value="1"/>
</dbReference>
<accession>A0A6J7XTX1</accession>
<keyword evidence="4" id="KW-0378">Hydrolase</keyword>
<dbReference type="GO" id="GO:0033958">
    <property type="term" value="F:DNA-deoxyinosine glycosylase activity"/>
    <property type="evidence" value="ECO:0007669"/>
    <property type="project" value="InterPro"/>
</dbReference>
<dbReference type="EMBL" id="CAFBSG010000009">
    <property type="protein sequence ID" value="CAB5240221.1"/>
    <property type="molecule type" value="Genomic_DNA"/>
</dbReference>
<evidence type="ECO:0000256" key="8">
    <source>
        <dbReference type="ARBA" id="ARBA00023779"/>
    </source>
</evidence>
<keyword evidence="5" id="KW-0408">Iron</keyword>
<dbReference type="InterPro" id="IPR036895">
    <property type="entry name" value="Uracil-DNA_glycosylase-like_sf"/>
</dbReference>
<protein>
    <recommendedName>
        <fullName evidence="9">Type-5 uracil-DNA glycosylase</fullName>
    </recommendedName>
</protein>
<reference evidence="11" key="1">
    <citation type="submission" date="2020-05" db="EMBL/GenBank/DDBJ databases">
        <authorList>
            <person name="Chiriac C."/>
            <person name="Salcher M."/>
            <person name="Ghai R."/>
            <person name="Kavagutti S V."/>
        </authorList>
    </citation>
    <scope>NUCLEOTIDE SEQUENCE</scope>
</reference>
<dbReference type="GO" id="GO:0004844">
    <property type="term" value="F:uracil DNA N-glycosylase activity"/>
    <property type="evidence" value="ECO:0007669"/>
    <property type="project" value="InterPro"/>
</dbReference>
<comment type="similarity">
    <text evidence="8">Belongs to the uracil-DNA glycosylase (UDG) superfamily. Type 5 (UDGb) family.</text>
</comment>
<evidence type="ECO:0000256" key="3">
    <source>
        <dbReference type="ARBA" id="ARBA00022763"/>
    </source>
</evidence>
<evidence type="ECO:0000256" key="4">
    <source>
        <dbReference type="ARBA" id="ARBA00022801"/>
    </source>
</evidence>
<keyword evidence="3" id="KW-0227">DNA damage</keyword>
<dbReference type="InterPro" id="IPR044147">
    <property type="entry name" value="UdgB-like"/>
</dbReference>
<dbReference type="InterPro" id="IPR005122">
    <property type="entry name" value="Uracil-DNA_glycosylase-like"/>
</dbReference>
<keyword evidence="2" id="KW-0479">Metal-binding</keyword>
<keyword evidence="7" id="KW-0234">DNA repair</keyword>
<dbReference type="InterPro" id="IPR051536">
    <property type="entry name" value="UDG_Type-4/5"/>
</dbReference>
<dbReference type="GO" id="GO:0051539">
    <property type="term" value="F:4 iron, 4 sulfur cluster binding"/>
    <property type="evidence" value="ECO:0007669"/>
    <property type="project" value="UniProtKB-KW"/>
</dbReference>
<dbReference type="PANTHER" id="PTHR33693:SF3">
    <property type="entry name" value="TYPE-5 URACIL-DNA GLYCOSYLASE"/>
    <property type="match status" value="1"/>
</dbReference>
<evidence type="ECO:0000256" key="2">
    <source>
        <dbReference type="ARBA" id="ARBA00022723"/>
    </source>
</evidence>
<evidence type="ECO:0000256" key="6">
    <source>
        <dbReference type="ARBA" id="ARBA00023014"/>
    </source>
</evidence>
<evidence type="ECO:0000259" key="10">
    <source>
        <dbReference type="SMART" id="SM00986"/>
    </source>
</evidence>
<dbReference type="AlphaFoldDB" id="A0A6J7XTX1"/>
<evidence type="ECO:0000256" key="1">
    <source>
        <dbReference type="ARBA" id="ARBA00022485"/>
    </source>
</evidence>